<sequence length="96" mass="11231">MEDQLSIRIKIADRDYRLKSQPGEEAYVRKAEKILEERIEHYRKLGARDTQDILAMIAVDCLVARQKGEEQMQRLQRLVVDRITQLDQIITPALVP</sequence>
<proteinExistence type="predicted"/>
<organism evidence="1 2">
    <name type="scientific">Arsenicibacter rosenii</name>
    <dbReference type="NCBI Taxonomy" id="1750698"/>
    <lineage>
        <taxon>Bacteria</taxon>
        <taxon>Pseudomonadati</taxon>
        <taxon>Bacteroidota</taxon>
        <taxon>Cytophagia</taxon>
        <taxon>Cytophagales</taxon>
        <taxon>Spirosomataceae</taxon>
        <taxon>Arsenicibacter</taxon>
    </lineage>
</organism>
<keyword evidence="1" id="KW-0131">Cell cycle</keyword>
<dbReference type="SUPFAM" id="SSF102829">
    <property type="entry name" value="Cell division protein ZapA-like"/>
    <property type="match status" value="1"/>
</dbReference>
<reference evidence="1 2" key="1">
    <citation type="submission" date="2016-10" db="EMBL/GenBank/DDBJ databases">
        <title>Arsenicibacter rosenii gen. nov., sp. nov., an efficient arsenic-methylating bacterium isolated from an arsenic-contaminated paddy soil.</title>
        <authorList>
            <person name="Huang K."/>
        </authorList>
    </citation>
    <scope>NUCLEOTIDE SEQUENCE [LARGE SCALE GENOMIC DNA]</scope>
    <source>
        <strain evidence="1 2">SM-1</strain>
    </source>
</reference>
<gene>
    <name evidence="1" type="ORF">BLX24_24045</name>
</gene>
<dbReference type="EMBL" id="MORL01000021">
    <property type="protein sequence ID" value="OIN56544.1"/>
    <property type="molecule type" value="Genomic_DNA"/>
</dbReference>
<dbReference type="RefSeq" id="WP_071505775.1">
    <property type="nucleotide sequence ID" value="NZ_MORL01000021.1"/>
</dbReference>
<name>A0A1S2VCV8_9BACT</name>
<dbReference type="InterPro" id="IPR036192">
    <property type="entry name" value="Cell_div_ZapA-like_sf"/>
</dbReference>
<dbReference type="Gene3D" id="3.30.160.880">
    <property type="entry name" value="Cell division protein ZapA protomer, N-terminal domain"/>
    <property type="match status" value="1"/>
</dbReference>
<comment type="caution">
    <text evidence="1">The sequence shown here is derived from an EMBL/GenBank/DDBJ whole genome shotgun (WGS) entry which is preliminary data.</text>
</comment>
<dbReference type="OrthoDB" id="1495773at2"/>
<dbReference type="Pfam" id="PF05164">
    <property type="entry name" value="ZapA"/>
    <property type="match status" value="1"/>
</dbReference>
<evidence type="ECO:0000313" key="1">
    <source>
        <dbReference type="EMBL" id="OIN56544.1"/>
    </source>
</evidence>
<evidence type="ECO:0000313" key="2">
    <source>
        <dbReference type="Proteomes" id="UP000181790"/>
    </source>
</evidence>
<accession>A0A1S2VCV8</accession>
<dbReference type="Proteomes" id="UP000181790">
    <property type="component" value="Unassembled WGS sequence"/>
</dbReference>
<protein>
    <submittedName>
        <fullName evidence="1">Cell division protein ZapA</fullName>
    </submittedName>
</protein>
<dbReference type="InterPro" id="IPR042233">
    <property type="entry name" value="Cell_div_ZapA_N"/>
</dbReference>
<dbReference type="GO" id="GO:0051301">
    <property type="term" value="P:cell division"/>
    <property type="evidence" value="ECO:0007669"/>
    <property type="project" value="UniProtKB-KW"/>
</dbReference>
<dbReference type="AlphaFoldDB" id="A0A1S2VCV8"/>
<keyword evidence="1" id="KW-0132">Cell division</keyword>
<keyword evidence="2" id="KW-1185">Reference proteome</keyword>
<dbReference type="InterPro" id="IPR007838">
    <property type="entry name" value="Cell_div_ZapA-like"/>
</dbReference>